<keyword evidence="4" id="KW-0732">Signal</keyword>
<dbReference type="InterPro" id="IPR029058">
    <property type="entry name" value="AB_hydrolase_fold"/>
</dbReference>
<accession>A0AAD5V0Z1</accession>
<reference evidence="11" key="1">
    <citation type="submission" date="2022-07" db="EMBL/GenBank/DDBJ databases">
        <title>Genome Sequence of Physisporinus lineatus.</title>
        <authorList>
            <person name="Buettner E."/>
        </authorList>
    </citation>
    <scope>NUCLEOTIDE SEQUENCE</scope>
    <source>
        <strain evidence="11">VT162</strain>
    </source>
</reference>
<dbReference type="EMBL" id="JANAWD010000234">
    <property type="protein sequence ID" value="KAJ3483288.1"/>
    <property type="molecule type" value="Genomic_DNA"/>
</dbReference>
<gene>
    <name evidence="11" type="ORF">NLI96_g6426</name>
</gene>
<feature type="transmembrane region" description="Helical" evidence="10">
    <location>
        <begin position="43"/>
        <end position="62"/>
    </location>
</feature>
<dbReference type="Gene3D" id="3.40.50.1820">
    <property type="entry name" value="alpha/beta hydrolase"/>
    <property type="match status" value="1"/>
</dbReference>
<dbReference type="PANTHER" id="PTHR11247:SF8">
    <property type="entry name" value="PALMITOYL-PROTEIN THIOESTERASE 1"/>
    <property type="match status" value="1"/>
</dbReference>
<comment type="caution">
    <text evidence="11">The sequence shown here is derived from an EMBL/GenBank/DDBJ whole genome shotgun (WGS) entry which is preliminary data.</text>
</comment>
<keyword evidence="12" id="KW-1185">Reference proteome</keyword>
<dbReference type="EC" id="3.1.2.22" evidence="2"/>
<dbReference type="FunFam" id="3.40.50.1820:FF:000107">
    <property type="entry name" value="Palmitoyl-protein thioesterase 1"/>
    <property type="match status" value="1"/>
</dbReference>
<evidence type="ECO:0000256" key="1">
    <source>
        <dbReference type="ARBA" id="ARBA00010758"/>
    </source>
</evidence>
<proteinExistence type="inferred from homology"/>
<organism evidence="11 12">
    <name type="scientific">Meripilus lineatus</name>
    <dbReference type="NCBI Taxonomy" id="2056292"/>
    <lineage>
        <taxon>Eukaryota</taxon>
        <taxon>Fungi</taxon>
        <taxon>Dikarya</taxon>
        <taxon>Basidiomycota</taxon>
        <taxon>Agaricomycotina</taxon>
        <taxon>Agaricomycetes</taxon>
        <taxon>Polyporales</taxon>
        <taxon>Meripilaceae</taxon>
        <taxon>Meripilus</taxon>
    </lineage>
</organism>
<keyword evidence="10" id="KW-1133">Transmembrane helix</keyword>
<dbReference type="Proteomes" id="UP001212997">
    <property type="component" value="Unassembled WGS sequence"/>
</dbReference>
<evidence type="ECO:0000256" key="5">
    <source>
        <dbReference type="ARBA" id="ARBA00022801"/>
    </source>
</evidence>
<keyword evidence="7" id="KW-0325">Glycoprotein</keyword>
<keyword evidence="6" id="KW-1015">Disulfide bond</keyword>
<evidence type="ECO:0000256" key="3">
    <source>
        <dbReference type="ARBA" id="ARBA00014212"/>
    </source>
</evidence>
<evidence type="ECO:0000313" key="11">
    <source>
        <dbReference type="EMBL" id="KAJ3483288.1"/>
    </source>
</evidence>
<feature type="transmembrane region" description="Helical" evidence="10">
    <location>
        <begin position="154"/>
        <end position="178"/>
    </location>
</feature>
<feature type="transmembrane region" description="Helical" evidence="10">
    <location>
        <begin position="184"/>
        <end position="203"/>
    </location>
</feature>
<evidence type="ECO:0000256" key="8">
    <source>
        <dbReference type="ARBA" id="ARBA00031934"/>
    </source>
</evidence>
<evidence type="ECO:0000256" key="4">
    <source>
        <dbReference type="ARBA" id="ARBA00022729"/>
    </source>
</evidence>
<keyword evidence="10" id="KW-0812">Transmembrane</keyword>
<feature type="transmembrane region" description="Helical" evidence="10">
    <location>
        <begin position="114"/>
        <end position="134"/>
    </location>
</feature>
<sequence>MFVLATMHIGVNFTRIIKAFIIFKDQPGGPAAYFNQLSNFTNIFGSTIYVAQTLVGDAFVLYRSAVVWGRKWWIVAFPCLLLVGSTVSGIGILYSFAKITTEGEIFAEQLSHWITSFFTLTLSTNIICTGLIALKIWRVNQLSTRVGATNLMPVLLVIVESGAIYSATLTTLLVTYLANSWAQYLLLDAVSPIVGIVFSLVIVRLGLGLSTSDGVTHTFKDVGRSFAGGSAFNWAPSTKTDDFASVAPPNGVEKIKIGQHGKKETTTTDMDTSHFGEESSKLQWTPLEGSDSVRMPQSGPAESAIPNRRHRASCRPSTGSGPNLEDWRIPSLLLRSSSTALSYSPSSQYSDMIFLDAIHAGLLVLAATLGHVSASPLQERQPQGLRTRPLVFWHGLGDSYGSPAMLECMQEVRDIHPGIYIHSIFVDQNLEEDRKAGFYGNVNDQIANVSLQLASIPELKGGFDAIGFSQGGQFLRAYVERYNNPPIHNLITFGSQHMGVSDLPLCRPWDVLCQLARAAARRGVYSNYAQENLVQAQYFRDPERLPQYLATNKFLASINNEVDDAVNKTYAKNLRSLNKLVLVLFSEDVTVVPKESSWFGSYAPSEDARSSFWPSGIFDKTIIPMRLQPLYTEDRIGLKTLDKRGDVVLETCEGVHMELSKDCWEPLIKRFVGGLTKTGHDSVSQEILRVQ</sequence>
<feature type="transmembrane region" description="Helical" evidence="10">
    <location>
        <begin position="74"/>
        <end position="94"/>
    </location>
</feature>
<feature type="region of interest" description="Disordered" evidence="9">
    <location>
        <begin position="261"/>
        <end position="280"/>
    </location>
</feature>
<dbReference type="AlphaFoldDB" id="A0AAD5V0Z1"/>
<dbReference type="Pfam" id="PF02089">
    <property type="entry name" value="Palm_thioest"/>
    <property type="match status" value="1"/>
</dbReference>
<keyword evidence="5" id="KW-0378">Hydrolase</keyword>
<protein>
    <recommendedName>
        <fullName evidence="3">Palmitoyl-protein thioesterase 1</fullName>
        <ecNumber evidence="2">3.1.2.22</ecNumber>
    </recommendedName>
    <alternativeName>
        <fullName evidence="8">Palmitoyl-protein hydrolase 1</fullName>
    </alternativeName>
</protein>
<feature type="region of interest" description="Disordered" evidence="9">
    <location>
        <begin position="289"/>
        <end position="322"/>
    </location>
</feature>
<dbReference type="PRINTS" id="PR00414">
    <property type="entry name" value="PPTHIESTRASE"/>
</dbReference>
<dbReference type="GO" id="GO:0008474">
    <property type="term" value="F:palmitoyl-(protein) hydrolase activity"/>
    <property type="evidence" value="ECO:0007669"/>
    <property type="project" value="UniProtKB-EC"/>
</dbReference>
<evidence type="ECO:0000256" key="6">
    <source>
        <dbReference type="ARBA" id="ARBA00023157"/>
    </source>
</evidence>
<name>A0AAD5V0Z1_9APHY</name>
<dbReference type="SUPFAM" id="SSF53474">
    <property type="entry name" value="alpha/beta-Hydrolases"/>
    <property type="match status" value="1"/>
</dbReference>
<evidence type="ECO:0000256" key="9">
    <source>
        <dbReference type="SAM" id="MobiDB-lite"/>
    </source>
</evidence>
<evidence type="ECO:0000313" key="12">
    <source>
        <dbReference type="Proteomes" id="UP001212997"/>
    </source>
</evidence>
<dbReference type="InterPro" id="IPR002472">
    <property type="entry name" value="Palm_thioest"/>
</dbReference>
<dbReference type="PANTHER" id="PTHR11247">
    <property type="entry name" value="PALMITOYL-PROTEIN THIOESTERASE/DOLICHYLDIPHOSPHATASE 1"/>
    <property type="match status" value="1"/>
</dbReference>
<comment type="similarity">
    <text evidence="1">Belongs to the palmitoyl-protein thioesterase family.</text>
</comment>
<feature type="transmembrane region" description="Helical" evidence="10">
    <location>
        <begin position="353"/>
        <end position="372"/>
    </location>
</feature>
<evidence type="ECO:0000256" key="10">
    <source>
        <dbReference type="SAM" id="Phobius"/>
    </source>
</evidence>
<evidence type="ECO:0000256" key="2">
    <source>
        <dbReference type="ARBA" id="ARBA00012423"/>
    </source>
</evidence>
<keyword evidence="10" id="KW-0472">Membrane</keyword>
<evidence type="ECO:0000256" key="7">
    <source>
        <dbReference type="ARBA" id="ARBA00023180"/>
    </source>
</evidence>